<dbReference type="Proteomes" id="UP000230069">
    <property type="component" value="Unassembled WGS sequence"/>
</dbReference>
<keyword evidence="2" id="KW-1185">Reference proteome</keyword>
<sequence>MQHIKQFIHDYICNNRNIFLSNSDFDQILWASNVAAVVSCTCSTIGLGFGIGKVIVQELPINSCDHLKSRRPCSHSDLWSIELDFYHVIFTACLILVNLCTSSDYPDDIDC</sequence>
<evidence type="ECO:0000313" key="2">
    <source>
        <dbReference type="Proteomes" id="UP000230069"/>
    </source>
</evidence>
<accession>A0A2G5CHD1</accession>
<organism evidence="1 2">
    <name type="scientific">Aquilegia coerulea</name>
    <name type="common">Rocky mountain columbine</name>
    <dbReference type="NCBI Taxonomy" id="218851"/>
    <lineage>
        <taxon>Eukaryota</taxon>
        <taxon>Viridiplantae</taxon>
        <taxon>Streptophyta</taxon>
        <taxon>Embryophyta</taxon>
        <taxon>Tracheophyta</taxon>
        <taxon>Spermatophyta</taxon>
        <taxon>Magnoliopsida</taxon>
        <taxon>Ranunculales</taxon>
        <taxon>Ranunculaceae</taxon>
        <taxon>Thalictroideae</taxon>
        <taxon>Aquilegia</taxon>
    </lineage>
</organism>
<name>A0A2G5CHD1_AQUCA</name>
<dbReference type="InParanoid" id="A0A2G5CHD1"/>
<gene>
    <name evidence="1" type="ORF">AQUCO_05400039v1</name>
</gene>
<evidence type="ECO:0000313" key="1">
    <source>
        <dbReference type="EMBL" id="PIA30660.1"/>
    </source>
</evidence>
<protein>
    <submittedName>
        <fullName evidence="1">Uncharacterized protein</fullName>
    </submittedName>
</protein>
<reference evidence="1 2" key="1">
    <citation type="submission" date="2017-09" db="EMBL/GenBank/DDBJ databases">
        <title>WGS assembly of Aquilegia coerulea Goldsmith.</title>
        <authorList>
            <person name="Hodges S."/>
            <person name="Kramer E."/>
            <person name="Nordborg M."/>
            <person name="Tomkins J."/>
            <person name="Borevitz J."/>
            <person name="Derieg N."/>
            <person name="Yan J."/>
            <person name="Mihaltcheva S."/>
            <person name="Hayes R.D."/>
            <person name="Rokhsar D."/>
        </authorList>
    </citation>
    <scope>NUCLEOTIDE SEQUENCE [LARGE SCALE GENOMIC DNA]</scope>
    <source>
        <strain evidence="2">cv. Goldsmith</strain>
    </source>
</reference>
<dbReference type="AlphaFoldDB" id="A0A2G5CHD1"/>
<proteinExistence type="predicted"/>
<dbReference type="EMBL" id="KZ305071">
    <property type="protein sequence ID" value="PIA30660.1"/>
    <property type="molecule type" value="Genomic_DNA"/>
</dbReference>